<evidence type="ECO:0000256" key="1">
    <source>
        <dbReference type="ARBA" id="ARBA00009437"/>
    </source>
</evidence>
<keyword evidence="7" id="KW-1185">Reference proteome</keyword>
<dbReference type="SUPFAM" id="SSF46785">
    <property type="entry name" value="Winged helix' DNA-binding domain"/>
    <property type="match status" value="1"/>
</dbReference>
<evidence type="ECO:0000313" key="6">
    <source>
        <dbReference type="EMBL" id="SDX02617.1"/>
    </source>
</evidence>
<dbReference type="AlphaFoldDB" id="A0A1H2YBU6"/>
<evidence type="ECO:0000256" key="3">
    <source>
        <dbReference type="ARBA" id="ARBA00023125"/>
    </source>
</evidence>
<dbReference type="PANTHER" id="PTHR30346">
    <property type="entry name" value="TRANSCRIPTIONAL DUAL REGULATOR HCAR-RELATED"/>
    <property type="match status" value="1"/>
</dbReference>
<dbReference type="GO" id="GO:0003700">
    <property type="term" value="F:DNA-binding transcription factor activity"/>
    <property type="evidence" value="ECO:0007669"/>
    <property type="project" value="InterPro"/>
</dbReference>
<dbReference type="PROSITE" id="PS50931">
    <property type="entry name" value="HTH_LYSR"/>
    <property type="match status" value="1"/>
</dbReference>
<dbReference type="STRING" id="356660.SAMN05444336_10373"/>
<dbReference type="Gene3D" id="3.40.190.10">
    <property type="entry name" value="Periplasmic binding protein-like II"/>
    <property type="match status" value="2"/>
</dbReference>
<gene>
    <name evidence="6" type="ORF">SAMN05444336_10373</name>
</gene>
<evidence type="ECO:0000259" key="5">
    <source>
        <dbReference type="PROSITE" id="PS50931"/>
    </source>
</evidence>
<dbReference type="EMBL" id="FNMZ01000003">
    <property type="protein sequence ID" value="SDX02617.1"/>
    <property type="molecule type" value="Genomic_DNA"/>
</dbReference>
<evidence type="ECO:0000256" key="4">
    <source>
        <dbReference type="ARBA" id="ARBA00023163"/>
    </source>
</evidence>
<reference evidence="6 7" key="1">
    <citation type="submission" date="2016-10" db="EMBL/GenBank/DDBJ databases">
        <authorList>
            <person name="de Groot N.N."/>
        </authorList>
    </citation>
    <scope>NUCLEOTIDE SEQUENCE [LARGE SCALE GENOMIC DNA]</scope>
    <source>
        <strain evidence="6 7">DSM 17890</strain>
    </source>
</reference>
<dbReference type="InterPro" id="IPR036390">
    <property type="entry name" value="WH_DNA-bd_sf"/>
</dbReference>
<dbReference type="GO" id="GO:0032993">
    <property type="term" value="C:protein-DNA complex"/>
    <property type="evidence" value="ECO:0007669"/>
    <property type="project" value="TreeGrafter"/>
</dbReference>
<dbReference type="InterPro" id="IPR005119">
    <property type="entry name" value="LysR_subst-bd"/>
</dbReference>
<dbReference type="CDD" id="cd08414">
    <property type="entry name" value="PBP2_LTTR_aromatics_like"/>
    <property type="match status" value="1"/>
</dbReference>
<protein>
    <submittedName>
        <fullName evidence="6">DNA-binding transcriptional regulator, LysR family</fullName>
    </submittedName>
</protein>
<dbReference type="OrthoDB" id="9815174at2"/>
<dbReference type="Gene3D" id="1.10.10.10">
    <property type="entry name" value="Winged helix-like DNA-binding domain superfamily/Winged helix DNA-binding domain"/>
    <property type="match status" value="1"/>
</dbReference>
<evidence type="ECO:0000256" key="2">
    <source>
        <dbReference type="ARBA" id="ARBA00023015"/>
    </source>
</evidence>
<feature type="domain" description="HTH lysR-type" evidence="5">
    <location>
        <begin position="1"/>
        <end position="58"/>
    </location>
</feature>
<dbReference type="Proteomes" id="UP000199118">
    <property type="component" value="Unassembled WGS sequence"/>
</dbReference>
<accession>A0A1H2YBU6</accession>
<dbReference type="SUPFAM" id="SSF53850">
    <property type="entry name" value="Periplasmic binding protein-like II"/>
    <property type="match status" value="1"/>
</dbReference>
<dbReference type="Pfam" id="PF03466">
    <property type="entry name" value="LysR_substrate"/>
    <property type="match status" value="1"/>
</dbReference>
<organism evidence="6 7">
    <name type="scientific">Albimonas donghaensis</name>
    <dbReference type="NCBI Taxonomy" id="356660"/>
    <lineage>
        <taxon>Bacteria</taxon>
        <taxon>Pseudomonadati</taxon>
        <taxon>Pseudomonadota</taxon>
        <taxon>Alphaproteobacteria</taxon>
        <taxon>Rhodobacterales</taxon>
        <taxon>Paracoccaceae</taxon>
        <taxon>Albimonas</taxon>
    </lineage>
</organism>
<dbReference type="InterPro" id="IPR036388">
    <property type="entry name" value="WH-like_DNA-bd_sf"/>
</dbReference>
<dbReference type="InterPro" id="IPR000847">
    <property type="entry name" value="LysR_HTH_N"/>
</dbReference>
<dbReference type="PRINTS" id="PR00039">
    <property type="entry name" value="HTHLYSR"/>
</dbReference>
<keyword evidence="3 6" id="KW-0238">DNA-binding</keyword>
<dbReference type="Pfam" id="PF00126">
    <property type="entry name" value="HTH_1"/>
    <property type="match status" value="1"/>
</dbReference>
<name>A0A1H2YBU6_9RHOB</name>
<dbReference type="RefSeq" id="WP_092681205.1">
    <property type="nucleotide sequence ID" value="NZ_FNMZ01000003.1"/>
</dbReference>
<dbReference type="FunFam" id="1.10.10.10:FF:000001">
    <property type="entry name" value="LysR family transcriptional regulator"/>
    <property type="match status" value="1"/>
</dbReference>
<evidence type="ECO:0000313" key="7">
    <source>
        <dbReference type="Proteomes" id="UP000199118"/>
    </source>
</evidence>
<dbReference type="PANTHER" id="PTHR30346:SF0">
    <property type="entry name" value="HCA OPERON TRANSCRIPTIONAL ACTIVATOR HCAR"/>
    <property type="match status" value="1"/>
</dbReference>
<keyword evidence="4" id="KW-0804">Transcription</keyword>
<keyword evidence="2" id="KW-0805">Transcription regulation</keyword>
<dbReference type="GO" id="GO:0003677">
    <property type="term" value="F:DNA binding"/>
    <property type="evidence" value="ECO:0007669"/>
    <property type="project" value="UniProtKB-KW"/>
</dbReference>
<proteinExistence type="inferred from homology"/>
<sequence>MDTRQMRWFVALGETLHFSRAAERANMSQPAFSRRIAELERALDVRLVERDSRHVALTPAGARFLEDARDVLARFDAACRDARLVAMGEKGVLRLGFMMHAAHRLVPELAKRYAQVRPDVRLALEETTPAEIEVKLARGELDAAVTFRGRPEPGLETLLLLRDKLRLAIPRGHRLSSLAAATPQDLADEPLIAAPASVVAPLREAIEGWFAQADAPPPRFALEPRLQHTILRLVAARLGVALVPASICDTRIPGVDVVMVKESPKLEVVLQAPRDAANPAVAPLLALARQGVPA</sequence>
<comment type="similarity">
    <text evidence="1">Belongs to the LysR transcriptional regulatory family.</text>
</comment>